<accession>A0A0D6Z946</accession>
<gene>
    <name evidence="1" type="ORF">UB32_10470</name>
</gene>
<reference evidence="1 2" key="1">
    <citation type="submission" date="2015-01" db="EMBL/GenBank/DDBJ databases">
        <title>Draft genome sequences of the supercritical CO2 tolerant bacteria Bacillus subterraneus MITOT1 and Bacillus cereus MIT0214.</title>
        <authorList>
            <person name="Peet K.C."/>
            <person name="Thompson J.R."/>
        </authorList>
    </citation>
    <scope>NUCLEOTIDE SEQUENCE [LARGE SCALE GENOMIC DNA]</scope>
    <source>
        <strain evidence="1 2">MITOT1</strain>
    </source>
</reference>
<organism evidence="1 2">
    <name type="scientific">Mesobacillus subterraneus</name>
    <dbReference type="NCBI Taxonomy" id="285983"/>
    <lineage>
        <taxon>Bacteria</taxon>
        <taxon>Bacillati</taxon>
        <taxon>Bacillota</taxon>
        <taxon>Bacilli</taxon>
        <taxon>Bacillales</taxon>
        <taxon>Bacillaceae</taxon>
        <taxon>Mesobacillus</taxon>
    </lineage>
</organism>
<dbReference type="PATRIC" id="fig|285983.3.peg.654"/>
<proteinExistence type="predicted"/>
<sequence length="64" mass="7245">MTQILFPLKAKISVTSDAPLPYKYPRPYIAAFIIDKGIGRITEANSLTMLVKMSKLVYDRQRGN</sequence>
<evidence type="ECO:0000313" key="2">
    <source>
        <dbReference type="Proteomes" id="UP000032512"/>
    </source>
</evidence>
<keyword evidence="2" id="KW-1185">Reference proteome</keyword>
<name>A0A0D6Z946_9BACI</name>
<dbReference type="AlphaFoldDB" id="A0A0D6Z946"/>
<protein>
    <submittedName>
        <fullName evidence="1">Uncharacterized protein</fullName>
    </submittedName>
</protein>
<evidence type="ECO:0000313" key="1">
    <source>
        <dbReference type="EMBL" id="KIY22082.1"/>
    </source>
</evidence>
<dbReference type="Proteomes" id="UP000032512">
    <property type="component" value="Unassembled WGS sequence"/>
</dbReference>
<dbReference type="EMBL" id="JXIQ01000082">
    <property type="protein sequence ID" value="KIY22082.1"/>
    <property type="molecule type" value="Genomic_DNA"/>
</dbReference>
<comment type="caution">
    <text evidence="1">The sequence shown here is derived from an EMBL/GenBank/DDBJ whole genome shotgun (WGS) entry which is preliminary data.</text>
</comment>